<reference evidence="1" key="1">
    <citation type="submission" date="2018-05" db="EMBL/GenBank/DDBJ databases">
        <authorList>
            <person name="Lanie J.A."/>
            <person name="Ng W.-L."/>
            <person name="Kazmierczak K.M."/>
            <person name="Andrzejewski T.M."/>
            <person name="Davidsen T.M."/>
            <person name="Wayne K.J."/>
            <person name="Tettelin H."/>
            <person name="Glass J.I."/>
            <person name="Rusch D."/>
            <person name="Podicherti R."/>
            <person name="Tsui H.-C.T."/>
            <person name="Winkler M.E."/>
        </authorList>
    </citation>
    <scope>NUCLEOTIDE SEQUENCE</scope>
</reference>
<dbReference type="EMBL" id="UINC01107787">
    <property type="protein sequence ID" value="SVC73423.1"/>
    <property type="molecule type" value="Genomic_DNA"/>
</dbReference>
<feature type="non-terminal residue" evidence="1">
    <location>
        <position position="1"/>
    </location>
</feature>
<name>A0A382PJ75_9ZZZZ</name>
<gene>
    <name evidence="1" type="ORF">METZ01_LOCUS326277</name>
</gene>
<dbReference type="AlphaFoldDB" id="A0A382PJ75"/>
<proteinExistence type="predicted"/>
<sequence>VESQFGFDLAISMDCRIAGLALAEMLIVFNAWVAQGARNGIEWLVPE</sequence>
<accession>A0A382PJ75</accession>
<protein>
    <submittedName>
        <fullName evidence="1">Uncharacterized protein</fullName>
    </submittedName>
</protein>
<organism evidence="1">
    <name type="scientific">marine metagenome</name>
    <dbReference type="NCBI Taxonomy" id="408172"/>
    <lineage>
        <taxon>unclassified sequences</taxon>
        <taxon>metagenomes</taxon>
        <taxon>ecological metagenomes</taxon>
    </lineage>
</organism>
<evidence type="ECO:0000313" key="1">
    <source>
        <dbReference type="EMBL" id="SVC73423.1"/>
    </source>
</evidence>